<dbReference type="InterPro" id="IPR012340">
    <property type="entry name" value="NA-bd_OB-fold"/>
</dbReference>
<dbReference type="InterPro" id="IPR004364">
    <property type="entry name" value="Aa-tRNA-synt_II"/>
</dbReference>
<evidence type="ECO:0000256" key="3">
    <source>
        <dbReference type="ARBA" id="ARBA00022741"/>
    </source>
</evidence>
<dbReference type="Pfam" id="PF00152">
    <property type="entry name" value="tRNA-synt_2"/>
    <property type="match status" value="1"/>
</dbReference>
<dbReference type="HAMAP" id="MF_00534">
    <property type="entry name" value="Asn_tRNA_synth"/>
    <property type="match status" value="1"/>
</dbReference>
<dbReference type="PANTHER" id="PTHR22594">
    <property type="entry name" value="ASPARTYL/LYSYL-TRNA SYNTHETASE"/>
    <property type="match status" value="1"/>
</dbReference>
<dbReference type="GO" id="GO:0003676">
    <property type="term" value="F:nucleic acid binding"/>
    <property type="evidence" value="ECO:0007669"/>
    <property type="project" value="InterPro"/>
</dbReference>
<proteinExistence type="inferred from homology"/>
<dbReference type="CDD" id="cd04318">
    <property type="entry name" value="EcAsnRS_like_N"/>
    <property type="match status" value="1"/>
</dbReference>
<dbReference type="InterPro" id="IPR004522">
    <property type="entry name" value="Asn-tRNA-ligase"/>
</dbReference>
<keyword evidence="7" id="KW-0963">Cytoplasm</keyword>
<evidence type="ECO:0000256" key="1">
    <source>
        <dbReference type="ARBA" id="ARBA00008226"/>
    </source>
</evidence>
<sequence>MKDVVYIKTLYRNEKDYVDKKVKISGWIRTLRASNAFGFIEVNDGTFFKNIQVVFDNKLENFKEISKLPISSSISVTGTLVATPDAKQPFEIHADAVVVEGMSNSDFPLQKKRHTFEYLRTISHLRPRSNAFSAVFRVRSVAAYAIHKFFQERDFVYVNTPLITSSDCEGAGEMFQVTTLDMKNPPLTEDGKIDYSKDFFGKQSHLTVSGQLNGESYALAFRNIYTFGPTFRAENSNTTRHAAEFWMVEPELAFADLSDYMDCAEEMLKYVINYVMEQCPEEMEFFNKFIDKGLLERLNHVATSDFKRISYTDAVELLLKSGKEFEYPVKWGDDLQTEHERYLTEEIFKKPVFVTDYPKDIKAFYMKLNDDNKTVAAADCLVPGIGEIIGGSQREESLEKLSARMDALGLDKETYWWYLELRKYGETMHSGFGLGFERLIMYITGMSNIRDVIPFPRTTGLCEF</sequence>
<accession>A0A7X2MXC5</accession>
<evidence type="ECO:0000256" key="5">
    <source>
        <dbReference type="ARBA" id="ARBA00022917"/>
    </source>
</evidence>
<comment type="catalytic activity">
    <reaction evidence="7">
        <text>tRNA(Asn) + L-asparagine + ATP = L-asparaginyl-tRNA(Asn) + AMP + diphosphate + H(+)</text>
        <dbReference type="Rhea" id="RHEA:11180"/>
        <dbReference type="Rhea" id="RHEA-COMP:9659"/>
        <dbReference type="Rhea" id="RHEA-COMP:9674"/>
        <dbReference type="ChEBI" id="CHEBI:15378"/>
        <dbReference type="ChEBI" id="CHEBI:30616"/>
        <dbReference type="ChEBI" id="CHEBI:33019"/>
        <dbReference type="ChEBI" id="CHEBI:58048"/>
        <dbReference type="ChEBI" id="CHEBI:78442"/>
        <dbReference type="ChEBI" id="CHEBI:78515"/>
        <dbReference type="ChEBI" id="CHEBI:456215"/>
        <dbReference type="EC" id="6.1.1.22"/>
    </reaction>
</comment>
<protein>
    <recommendedName>
        <fullName evidence="7">Asparagine--tRNA ligase</fullName>
        <ecNumber evidence="7">6.1.1.22</ecNumber>
    </recommendedName>
    <alternativeName>
        <fullName evidence="7">Asparaginyl-tRNA synthetase</fullName>
        <shortName evidence="7">AsnRS</shortName>
    </alternativeName>
</protein>
<dbReference type="GO" id="GO:0005524">
    <property type="term" value="F:ATP binding"/>
    <property type="evidence" value="ECO:0007669"/>
    <property type="project" value="UniProtKB-UniRule"/>
</dbReference>
<dbReference type="Proteomes" id="UP000460287">
    <property type="component" value="Unassembled WGS sequence"/>
</dbReference>
<dbReference type="FunFam" id="3.30.930.10:FF:000016">
    <property type="entry name" value="Asparagine--tRNA ligase"/>
    <property type="match status" value="1"/>
</dbReference>
<dbReference type="NCBIfam" id="TIGR00457">
    <property type="entry name" value="asnS"/>
    <property type="match status" value="1"/>
</dbReference>
<gene>
    <name evidence="7 9" type="primary">asnS</name>
    <name evidence="9" type="ORF">FYJ33_04985</name>
</gene>
<keyword evidence="10" id="KW-1185">Reference proteome</keyword>
<evidence type="ECO:0000313" key="10">
    <source>
        <dbReference type="Proteomes" id="UP000460287"/>
    </source>
</evidence>
<keyword evidence="6 7" id="KW-0030">Aminoacyl-tRNA synthetase</keyword>
<dbReference type="PRINTS" id="PR01042">
    <property type="entry name" value="TRNASYNTHASP"/>
</dbReference>
<evidence type="ECO:0000256" key="4">
    <source>
        <dbReference type="ARBA" id="ARBA00022840"/>
    </source>
</evidence>
<comment type="subcellular location">
    <subcellularLocation>
        <location evidence="7">Cytoplasm</location>
    </subcellularLocation>
</comment>
<dbReference type="InterPro" id="IPR045864">
    <property type="entry name" value="aa-tRNA-synth_II/BPL/LPL"/>
</dbReference>
<dbReference type="EC" id="6.1.1.22" evidence="7"/>
<dbReference type="AlphaFoldDB" id="A0A7X2MXC5"/>
<dbReference type="CDD" id="cd00776">
    <property type="entry name" value="AsxRS_core"/>
    <property type="match status" value="1"/>
</dbReference>
<keyword evidence="2 7" id="KW-0436">Ligase</keyword>
<dbReference type="EMBL" id="VULX01000004">
    <property type="protein sequence ID" value="MSR90792.1"/>
    <property type="molecule type" value="Genomic_DNA"/>
</dbReference>
<dbReference type="Gene3D" id="2.40.50.140">
    <property type="entry name" value="Nucleic acid-binding proteins"/>
    <property type="match status" value="1"/>
</dbReference>
<comment type="caution">
    <text evidence="9">The sequence shown here is derived from an EMBL/GenBank/DDBJ whole genome shotgun (WGS) entry which is preliminary data.</text>
</comment>
<dbReference type="InterPro" id="IPR004365">
    <property type="entry name" value="NA-bd_OB_tRNA"/>
</dbReference>
<comment type="similarity">
    <text evidence="1 7">Belongs to the class-II aminoacyl-tRNA synthetase family.</text>
</comment>
<dbReference type="GO" id="GO:0006421">
    <property type="term" value="P:asparaginyl-tRNA aminoacylation"/>
    <property type="evidence" value="ECO:0007669"/>
    <property type="project" value="UniProtKB-UniRule"/>
</dbReference>
<reference evidence="9 10" key="1">
    <citation type="submission" date="2019-08" db="EMBL/GenBank/DDBJ databases">
        <title>In-depth cultivation of the pig gut microbiome towards novel bacterial diversity and tailored functional studies.</title>
        <authorList>
            <person name="Wylensek D."/>
            <person name="Hitch T.C.A."/>
            <person name="Clavel T."/>
        </authorList>
    </citation>
    <scope>NUCLEOTIDE SEQUENCE [LARGE SCALE GENOMIC DNA]</scope>
    <source>
        <strain evidence="9 10">WCA-383-APC-5B</strain>
    </source>
</reference>
<dbReference type="InterPro" id="IPR006195">
    <property type="entry name" value="aa-tRNA-synth_II"/>
</dbReference>
<dbReference type="RefSeq" id="WP_154530671.1">
    <property type="nucleotide sequence ID" value="NZ_JAQXTV010000243.1"/>
</dbReference>
<keyword evidence="4 7" id="KW-0067">ATP-binding</keyword>
<evidence type="ECO:0000313" key="9">
    <source>
        <dbReference type="EMBL" id="MSR90792.1"/>
    </source>
</evidence>
<dbReference type="GO" id="GO:0140096">
    <property type="term" value="F:catalytic activity, acting on a protein"/>
    <property type="evidence" value="ECO:0007669"/>
    <property type="project" value="UniProtKB-ARBA"/>
</dbReference>
<dbReference type="Gene3D" id="3.30.930.10">
    <property type="entry name" value="Bira Bifunctional Protein, Domain 2"/>
    <property type="match status" value="1"/>
</dbReference>
<dbReference type="SUPFAM" id="SSF50249">
    <property type="entry name" value="Nucleic acid-binding proteins"/>
    <property type="match status" value="1"/>
</dbReference>
<evidence type="ECO:0000259" key="8">
    <source>
        <dbReference type="PROSITE" id="PS50862"/>
    </source>
</evidence>
<organism evidence="9 10">
    <name type="scientific">Inconstantimicrobium porci</name>
    <dbReference type="NCBI Taxonomy" id="2652291"/>
    <lineage>
        <taxon>Bacteria</taxon>
        <taxon>Bacillati</taxon>
        <taxon>Bacillota</taxon>
        <taxon>Clostridia</taxon>
        <taxon>Eubacteriales</taxon>
        <taxon>Clostridiaceae</taxon>
        <taxon>Inconstantimicrobium</taxon>
    </lineage>
</organism>
<evidence type="ECO:0000256" key="2">
    <source>
        <dbReference type="ARBA" id="ARBA00022598"/>
    </source>
</evidence>
<dbReference type="PROSITE" id="PS50862">
    <property type="entry name" value="AA_TRNA_LIGASE_II"/>
    <property type="match status" value="1"/>
</dbReference>
<dbReference type="GO" id="GO:0004816">
    <property type="term" value="F:asparagine-tRNA ligase activity"/>
    <property type="evidence" value="ECO:0007669"/>
    <property type="project" value="UniProtKB-UniRule"/>
</dbReference>
<name>A0A7X2MXC5_9CLOT</name>
<dbReference type="GO" id="GO:0016740">
    <property type="term" value="F:transferase activity"/>
    <property type="evidence" value="ECO:0007669"/>
    <property type="project" value="UniProtKB-ARBA"/>
</dbReference>
<keyword evidence="5 7" id="KW-0648">Protein biosynthesis</keyword>
<comment type="subunit">
    <text evidence="7">Homodimer.</text>
</comment>
<dbReference type="InterPro" id="IPR002312">
    <property type="entry name" value="Asp/Asn-tRNA-synth_IIb"/>
</dbReference>
<evidence type="ECO:0000256" key="6">
    <source>
        <dbReference type="ARBA" id="ARBA00023146"/>
    </source>
</evidence>
<dbReference type="Pfam" id="PF01336">
    <property type="entry name" value="tRNA_anti-codon"/>
    <property type="match status" value="1"/>
</dbReference>
<dbReference type="GO" id="GO:0005737">
    <property type="term" value="C:cytoplasm"/>
    <property type="evidence" value="ECO:0007669"/>
    <property type="project" value="UniProtKB-SubCell"/>
</dbReference>
<feature type="domain" description="Aminoacyl-transfer RNA synthetases class-II family profile" evidence="8">
    <location>
        <begin position="136"/>
        <end position="454"/>
    </location>
</feature>
<keyword evidence="3 7" id="KW-0547">Nucleotide-binding</keyword>
<dbReference type="PANTHER" id="PTHR22594:SF34">
    <property type="entry name" value="ASPARAGINE--TRNA LIGASE, MITOCHONDRIAL-RELATED"/>
    <property type="match status" value="1"/>
</dbReference>
<dbReference type="NCBIfam" id="NF003037">
    <property type="entry name" value="PRK03932.1"/>
    <property type="match status" value="1"/>
</dbReference>
<dbReference type="SUPFAM" id="SSF55681">
    <property type="entry name" value="Class II aaRS and biotin synthetases"/>
    <property type="match status" value="1"/>
</dbReference>
<evidence type="ECO:0000256" key="7">
    <source>
        <dbReference type="HAMAP-Rule" id="MF_00534"/>
    </source>
</evidence>